<feature type="coiled-coil region" evidence="1">
    <location>
        <begin position="84"/>
        <end position="111"/>
    </location>
</feature>
<dbReference type="AlphaFoldDB" id="A0A6P3WQ94"/>
<dbReference type="PANTHER" id="PTHR22028">
    <property type="entry name" value="SFI1 SPINDLE BODY DOMAIN-CONTAINING PROTEIN-RELATED"/>
    <property type="match status" value="1"/>
</dbReference>
<feature type="region of interest" description="Disordered" evidence="2">
    <location>
        <begin position="439"/>
        <end position="502"/>
    </location>
</feature>
<dbReference type="OrthoDB" id="6256972at2759"/>
<dbReference type="Proteomes" id="UP000515204">
    <property type="component" value="Unplaced"/>
</dbReference>
<reference evidence="4" key="1">
    <citation type="submission" date="2025-08" db="UniProtKB">
        <authorList>
            <consortium name="RefSeq"/>
        </authorList>
    </citation>
    <scope>IDENTIFICATION</scope>
</reference>
<dbReference type="InterPro" id="IPR052270">
    <property type="entry name" value="CACF_protein"/>
</dbReference>
<dbReference type="PANTHER" id="PTHR22028:SF5">
    <property type="entry name" value="COILED-COIL DOMAIN-CONTAINING PROTEIN 191"/>
    <property type="match status" value="1"/>
</dbReference>
<proteinExistence type="predicted"/>
<name>A0A6P3WQ94_DINQU</name>
<sequence length="697" mass="83202">MVQFDEARQLMDEMMKATIFHPSEKRRMLEDDRKTFLDPNLIMDARHRIFREELCKSSSKAAILAEARKYKILTLQSFSHCRLLTQEETKEQQLKREQALVERELRKFEQDLQKYHPKCCGPYACSKKTIASSSDEGFWKIPSRAGEKVKFIFLIQRIVVNKRRCKTAERKVAIVKKRTFAEVSESKDSVQPSINEIEGAPFGTIKVTIKDKPSCESEERRSLILRSCFDILRENARDKRRLREIKINIQDIMTRRRLRRCIRVWRTHVENLKRARREEHAKANTRDSDARKIDTLIGNIVEMQKEMTKCRKMESKDFSPSGARDANAKKRIPSCKPFVVESPAQNRLNAQKEIIRKQRMKLAEQSKLIEDLKLKQVQEEITKSGEQTVNAAKETLMHCGQQTRRTLIQLMRQAGYRDKSLTAPLRVPSPPQFLARMEARAEARRNRVKSREEARRKKLEDERRQEEAARRGEERERRRSQLEAQREARRMREERERQRAREVERYEKLNAAAEAFYRKHLLRRYVMQPFVALVERKTNNIGKANDHYERRLLGKAFAGWRLETERQSRMKIELAASLYDRNISWCMLQRWRGFAMEEKRKEQVAKDFSDMRLQNKCFELWKIRSVEYKAERLRSERMASGYYEEKLKIKYFYMWRRYPKIAPDIAESERVKNTWREIVQEVVPDFDPRQRGVLIED</sequence>
<dbReference type="RefSeq" id="XP_014468037.1">
    <property type="nucleotide sequence ID" value="XM_014612551.1"/>
</dbReference>
<evidence type="ECO:0000256" key="2">
    <source>
        <dbReference type="SAM" id="MobiDB-lite"/>
    </source>
</evidence>
<feature type="coiled-coil region" evidence="1">
    <location>
        <begin position="345"/>
        <end position="375"/>
    </location>
</feature>
<keyword evidence="3" id="KW-1185">Reference proteome</keyword>
<accession>A0A6P3WQ94</accession>
<gene>
    <name evidence="4" type="primary">LOC106740998</name>
</gene>
<evidence type="ECO:0000256" key="1">
    <source>
        <dbReference type="SAM" id="Coils"/>
    </source>
</evidence>
<evidence type="ECO:0000313" key="4">
    <source>
        <dbReference type="RefSeq" id="XP_014468037.1"/>
    </source>
</evidence>
<dbReference type="KEGG" id="dqu:106740998"/>
<keyword evidence="1" id="KW-0175">Coiled coil</keyword>
<organism evidence="3 4">
    <name type="scientific">Dinoponera quadriceps</name>
    <name type="common">South American ant</name>
    <dbReference type="NCBI Taxonomy" id="609295"/>
    <lineage>
        <taxon>Eukaryota</taxon>
        <taxon>Metazoa</taxon>
        <taxon>Ecdysozoa</taxon>
        <taxon>Arthropoda</taxon>
        <taxon>Hexapoda</taxon>
        <taxon>Insecta</taxon>
        <taxon>Pterygota</taxon>
        <taxon>Neoptera</taxon>
        <taxon>Endopterygota</taxon>
        <taxon>Hymenoptera</taxon>
        <taxon>Apocrita</taxon>
        <taxon>Aculeata</taxon>
        <taxon>Formicoidea</taxon>
        <taxon>Formicidae</taxon>
        <taxon>Ponerinae</taxon>
        <taxon>Ponerini</taxon>
        <taxon>Dinoponera</taxon>
    </lineage>
</organism>
<dbReference type="GeneID" id="106740998"/>
<evidence type="ECO:0000313" key="3">
    <source>
        <dbReference type="Proteomes" id="UP000515204"/>
    </source>
</evidence>
<protein>
    <submittedName>
        <fullName evidence="4">Calponin homology domain-containing protein DDB_G0272472</fullName>
    </submittedName>
</protein>